<evidence type="ECO:0000256" key="4">
    <source>
        <dbReference type="SAM" id="Phobius"/>
    </source>
</evidence>
<keyword evidence="7" id="KW-1185">Reference proteome</keyword>
<comment type="caution">
    <text evidence="6">The sequence shown here is derived from an EMBL/GenBank/DDBJ whole genome shotgun (WGS) entry which is preliminary data.</text>
</comment>
<feature type="compositionally biased region" description="Low complexity" evidence="3">
    <location>
        <begin position="67"/>
        <end position="137"/>
    </location>
</feature>
<protein>
    <submittedName>
        <fullName evidence="6">LamG domain-containing protein</fullName>
    </submittedName>
</protein>
<keyword evidence="4" id="KW-0812">Transmembrane</keyword>
<organism evidence="6 7">
    <name type="scientific">Kitasatospora cinereorecta</name>
    <dbReference type="NCBI Taxonomy" id="285560"/>
    <lineage>
        <taxon>Bacteria</taxon>
        <taxon>Bacillati</taxon>
        <taxon>Actinomycetota</taxon>
        <taxon>Actinomycetes</taxon>
        <taxon>Kitasatosporales</taxon>
        <taxon>Streptomycetaceae</taxon>
        <taxon>Kitasatospora</taxon>
    </lineage>
</organism>
<accession>A0ABW0VF49</accession>
<evidence type="ECO:0000259" key="5">
    <source>
        <dbReference type="SMART" id="SM00560"/>
    </source>
</evidence>
<proteinExistence type="predicted"/>
<keyword evidence="1" id="KW-0732">Signal</keyword>
<dbReference type="Proteomes" id="UP001596066">
    <property type="component" value="Unassembled WGS sequence"/>
</dbReference>
<dbReference type="RefSeq" id="WP_346140411.1">
    <property type="nucleotide sequence ID" value="NZ_BAAAUA010000001.1"/>
</dbReference>
<dbReference type="PROSITE" id="PS51318">
    <property type="entry name" value="TAT"/>
    <property type="match status" value="1"/>
</dbReference>
<dbReference type="SMART" id="SM00560">
    <property type="entry name" value="LamGL"/>
    <property type="match status" value="1"/>
</dbReference>
<sequence>MTSAAPDWAALAAENERQHKRRRMLRIGGAAAAVVVVGALVATAIAVAGPDHGKPVAGPSVDRSANPDGPATPDPGAASPAASGSASGSPSASPTGTPDASASGKPTAGKPGSSATPGAGAQPAPGLPGLTLANGAAVGPTDGHTGPTLITRAANGDGYAQSPGPLVDTSKSFTVSAVVRNNAPSGGRAIITQGSEGYYSFYLGRDYWDTHNQWVFKIQSAAGDDDHNVRQAFSTAPATTGQWLLLTGVYDATAKKISLYVNGVLQQTTSIPGIWQTNGPTQIGRTKYKGTWTDYWDGSIADVQIWNQALPAGSVSQLQASGGASAGTPAAHSWLLP</sequence>
<name>A0ABW0VF49_9ACTN</name>
<keyword evidence="2" id="KW-1015">Disulfide bond</keyword>
<dbReference type="SUPFAM" id="SSF49899">
    <property type="entry name" value="Concanavalin A-like lectins/glucanases"/>
    <property type="match status" value="1"/>
</dbReference>
<feature type="region of interest" description="Disordered" evidence="3">
    <location>
        <begin position="49"/>
        <end position="165"/>
    </location>
</feature>
<dbReference type="InterPro" id="IPR013320">
    <property type="entry name" value="ConA-like_dom_sf"/>
</dbReference>
<feature type="domain" description="LamG-like jellyroll fold" evidence="5">
    <location>
        <begin position="171"/>
        <end position="313"/>
    </location>
</feature>
<keyword evidence="4" id="KW-1133">Transmembrane helix</keyword>
<evidence type="ECO:0000256" key="2">
    <source>
        <dbReference type="ARBA" id="ARBA00023157"/>
    </source>
</evidence>
<dbReference type="Gene3D" id="2.60.120.200">
    <property type="match status" value="1"/>
</dbReference>
<dbReference type="EMBL" id="JBHSOC010000026">
    <property type="protein sequence ID" value="MFC5643060.1"/>
    <property type="molecule type" value="Genomic_DNA"/>
</dbReference>
<feature type="transmembrane region" description="Helical" evidence="4">
    <location>
        <begin position="27"/>
        <end position="49"/>
    </location>
</feature>
<dbReference type="Pfam" id="PF13385">
    <property type="entry name" value="Laminin_G_3"/>
    <property type="match status" value="1"/>
</dbReference>
<dbReference type="InterPro" id="IPR006558">
    <property type="entry name" value="LamG-like"/>
</dbReference>
<evidence type="ECO:0000313" key="7">
    <source>
        <dbReference type="Proteomes" id="UP001596066"/>
    </source>
</evidence>
<reference evidence="7" key="1">
    <citation type="journal article" date="2019" name="Int. J. Syst. Evol. Microbiol.">
        <title>The Global Catalogue of Microorganisms (GCM) 10K type strain sequencing project: providing services to taxonomists for standard genome sequencing and annotation.</title>
        <authorList>
            <consortium name="The Broad Institute Genomics Platform"/>
            <consortium name="The Broad Institute Genome Sequencing Center for Infectious Disease"/>
            <person name="Wu L."/>
            <person name="Ma J."/>
        </authorList>
    </citation>
    <scope>NUCLEOTIDE SEQUENCE [LARGE SCALE GENOMIC DNA]</scope>
    <source>
        <strain evidence="7">CGMCC 4.1622</strain>
    </source>
</reference>
<gene>
    <name evidence="6" type="ORF">ACFPZF_17055</name>
</gene>
<keyword evidence="4" id="KW-0472">Membrane</keyword>
<evidence type="ECO:0000256" key="1">
    <source>
        <dbReference type="ARBA" id="ARBA00022729"/>
    </source>
</evidence>
<evidence type="ECO:0000313" key="6">
    <source>
        <dbReference type="EMBL" id="MFC5643060.1"/>
    </source>
</evidence>
<dbReference type="InterPro" id="IPR006311">
    <property type="entry name" value="TAT_signal"/>
</dbReference>
<evidence type="ECO:0000256" key="3">
    <source>
        <dbReference type="SAM" id="MobiDB-lite"/>
    </source>
</evidence>